<reference evidence="1 2" key="1">
    <citation type="submission" date="2018-10" db="EMBL/GenBank/DDBJ databases">
        <title>A high-quality apple genome assembly.</title>
        <authorList>
            <person name="Hu J."/>
        </authorList>
    </citation>
    <scope>NUCLEOTIDE SEQUENCE [LARGE SCALE GENOMIC DNA]</scope>
    <source>
        <strain evidence="2">cv. HFTH1</strain>
        <tissue evidence="1">Young leaf</tissue>
    </source>
</reference>
<keyword evidence="2" id="KW-1185">Reference proteome</keyword>
<dbReference type="EMBL" id="RDQH01000330">
    <property type="protein sequence ID" value="RXI01681.1"/>
    <property type="molecule type" value="Genomic_DNA"/>
</dbReference>
<organism evidence="1 2">
    <name type="scientific">Malus domestica</name>
    <name type="common">Apple</name>
    <name type="synonym">Pyrus malus</name>
    <dbReference type="NCBI Taxonomy" id="3750"/>
    <lineage>
        <taxon>Eukaryota</taxon>
        <taxon>Viridiplantae</taxon>
        <taxon>Streptophyta</taxon>
        <taxon>Embryophyta</taxon>
        <taxon>Tracheophyta</taxon>
        <taxon>Spermatophyta</taxon>
        <taxon>Magnoliopsida</taxon>
        <taxon>eudicotyledons</taxon>
        <taxon>Gunneridae</taxon>
        <taxon>Pentapetalae</taxon>
        <taxon>rosids</taxon>
        <taxon>fabids</taxon>
        <taxon>Rosales</taxon>
        <taxon>Rosaceae</taxon>
        <taxon>Amygdaloideae</taxon>
        <taxon>Maleae</taxon>
        <taxon>Malus</taxon>
    </lineage>
</organism>
<protein>
    <submittedName>
        <fullName evidence="1">Uncharacterized protein</fullName>
    </submittedName>
</protein>
<dbReference type="AlphaFoldDB" id="A0A498K267"/>
<evidence type="ECO:0000313" key="2">
    <source>
        <dbReference type="Proteomes" id="UP000290289"/>
    </source>
</evidence>
<gene>
    <name evidence="1" type="ORF">DVH24_015030</name>
</gene>
<sequence>MSFLVCSYIQTKLIISVALIFWTCWCLAAQHSCREAFGIRRLANILDSFFQFIHPACIMVERSSSIL</sequence>
<accession>A0A498K267</accession>
<name>A0A498K267_MALDO</name>
<evidence type="ECO:0000313" key="1">
    <source>
        <dbReference type="EMBL" id="RXI01681.1"/>
    </source>
</evidence>
<comment type="caution">
    <text evidence="1">The sequence shown here is derived from an EMBL/GenBank/DDBJ whole genome shotgun (WGS) entry which is preliminary data.</text>
</comment>
<proteinExistence type="predicted"/>
<dbReference type="Proteomes" id="UP000290289">
    <property type="component" value="Chromosome 4"/>
</dbReference>